<evidence type="ECO:0000313" key="14">
    <source>
        <dbReference type="EMBL" id="TRZ19395.1"/>
    </source>
</evidence>
<dbReference type="Pfam" id="PF00650">
    <property type="entry name" value="CRAL_TRIO"/>
    <property type="match status" value="1"/>
</dbReference>
<protein>
    <recommendedName>
        <fullName evidence="4">Clavesin-1</fullName>
    </recommendedName>
    <alternativeName>
        <fullName evidence="10">Retinaldehyde-binding protein 1-like 1</fullName>
    </alternativeName>
</protein>
<dbReference type="EMBL" id="SWJQ01000186">
    <property type="protein sequence ID" value="TRZ19395.1"/>
    <property type="molecule type" value="Genomic_DNA"/>
</dbReference>
<dbReference type="OrthoDB" id="7837562at2759"/>
<comment type="function">
    <text evidence="11">Required for normal morphology of late endosomes and/or lysosomes in neurons. Binds phosphatidylinositol 3,5-bisphosphate (PtdIns(3,5)P2).</text>
</comment>
<keyword evidence="15" id="KW-1185">Reference proteome</keyword>
<keyword evidence="5" id="KW-0967">Endosome</keyword>
<evidence type="ECO:0000256" key="12">
    <source>
        <dbReference type="SAM" id="MobiDB-lite"/>
    </source>
</evidence>
<dbReference type="InterPro" id="IPR011074">
    <property type="entry name" value="CRAL/TRIO_N_dom"/>
</dbReference>
<evidence type="ECO:0000256" key="8">
    <source>
        <dbReference type="ARBA" id="ARBA00023136"/>
    </source>
</evidence>
<accession>A0A8K1GIC3</accession>
<dbReference type="SUPFAM" id="SSF46938">
    <property type="entry name" value="CRAL/TRIO N-terminal domain"/>
    <property type="match status" value="1"/>
</dbReference>
<dbReference type="Proteomes" id="UP000796761">
    <property type="component" value="Unassembled WGS sequence"/>
</dbReference>
<comment type="subcellular location">
    <subcellularLocation>
        <location evidence="1">Cytoplasmic vesicle</location>
        <location evidence="1">Clathrin-coated vesicle</location>
    </subcellularLocation>
    <subcellularLocation>
        <location evidence="3">Early endosome membrane</location>
        <topology evidence="3">Peripheral membrane protein</topology>
    </subcellularLocation>
    <subcellularLocation>
        <location evidence="2">Golgi apparatus</location>
        <location evidence="2">trans-Golgi network membrane</location>
        <topology evidence="2">Peripheral membrane protein</topology>
    </subcellularLocation>
</comment>
<evidence type="ECO:0000256" key="4">
    <source>
        <dbReference type="ARBA" id="ARBA00013640"/>
    </source>
</evidence>
<dbReference type="SUPFAM" id="SSF52087">
    <property type="entry name" value="CRAL/TRIO domain"/>
    <property type="match status" value="1"/>
</dbReference>
<evidence type="ECO:0000256" key="11">
    <source>
        <dbReference type="ARBA" id="ARBA00046144"/>
    </source>
</evidence>
<sequence length="427" mass="48558">MTHLQAGLSPETIEKARLELNENPDILHQDIQQVRDMIITRPDIGFLRTDDAFILRFLRARKFHQTEAFRLLAQYFQYRQLNLDMFKNFKADDPGIKRALTDGFPGVLENRDHCGRKILLLFAANWDQNVPSVTARVHKLTFQLNADEIGCDVDIPVSIAFYTEISGFFTLIAEFASGKIVIVMISSDILLADSQGLPCIVHGSYERPFLTKSEEEAVKIRSCSRNSFIDILRAILLSLEVLIEDQELQINGFILIIDWSNFSFKQASKLTPSILKLAIEGLQDSFPARFGGVHFVNQPWYIHALYTLIKPFLKDKTRKRIFLHGNNLNSLHQLIHPECLPSEFGGTLPPYDMGTWARTLLGPDYSDENEYTHTSYNAMHVKHASSNLEREASPKPMKRSQSVVEAGTLKHEDQGESENTQPLLALD</sequence>
<dbReference type="GO" id="GO:1902936">
    <property type="term" value="F:phosphatidylinositol bisphosphate binding"/>
    <property type="evidence" value="ECO:0007669"/>
    <property type="project" value="TreeGrafter"/>
</dbReference>
<dbReference type="Pfam" id="PF03765">
    <property type="entry name" value="CRAL_TRIO_N"/>
    <property type="match status" value="1"/>
</dbReference>
<keyword evidence="9" id="KW-0968">Cytoplasmic vesicle</keyword>
<comment type="caution">
    <text evidence="14">The sequence shown here is derived from an EMBL/GenBank/DDBJ whole genome shotgun (WGS) entry which is preliminary data.</text>
</comment>
<proteinExistence type="predicted"/>
<dbReference type="GO" id="GO:0005802">
    <property type="term" value="C:trans-Golgi network"/>
    <property type="evidence" value="ECO:0007669"/>
    <property type="project" value="TreeGrafter"/>
</dbReference>
<dbReference type="PROSITE" id="PS50191">
    <property type="entry name" value="CRAL_TRIO"/>
    <property type="match status" value="1"/>
</dbReference>
<organism evidence="14 15">
    <name type="scientific">Zosterops borbonicus</name>
    <dbReference type="NCBI Taxonomy" id="364589"/>
    <lineage>
        <taxon>Eukaryota</taxon>
        <taxon>Metazoa</taxon>
        <taxon>Chordata</taxon>
        <taxon>Craniata</taxon>
        <taxon>Vertebrata</taxon>
        <taxon>Euteleostomi</taxon>
        <taxon>Archelosauria</taxon>
        <taxon>Archosauria</taxon>
        <taxon>Dinosauria</taxon>
        <taxon>Saurischia</taxon>
        <taxon>Theropoda</taxon>
        <taxon>Coelurosauria</taxon>
        <taxon>Aves</taxon>
        <taxon>Neognathae</taxon>
        <taxon>Neoaves</taxon>
        <taxon>Telluraves</taxon>
        <taxon>Australaves</taxon>
        <taxon>Passeriformes</taxon>
        <taxon>Sylvioidea</taxon>
        <taxon>Zosteropidae</taxon>
        <taxon>Zosterops</taxon>
    </lineage>
</organism>
<dbReference type="GO" id="GO:0030136">
    <property type="term" value="C:clathrin-coated vesicle"/>
    <property type="evidence" value="ECO:0007669"/>
    <property type="project" value="UniProtKB-SubCell"/>
</dbReference>
<reference evidence="14" key="1">
    <citation type="submission" date="2019-04" db="EMBL/GenBank/DDBJ databases">
        <title>Genome assembly of Zosterops borbonicus 15179.</title>
        <authorList>
            <person name="Leroy T."/>
            <person name="Anselmetti Y."/>
            <person name="Tilak M.-K."/>
            <person name="Nabholz B."/>
        </authorList>
    </citation>
    <scope>NUCLEOTIDE SEQUENCE</scope>
    <source>
        <strain evidence="14">HGM_15179</strain>
        <tissue evidence="14">Muscle</tissue>
    </source>
</reference>
<dbReference type="Gene3D" id="3.40.525.10">
    <property type="entry name" value="CRAL-TRIO lipid binding domain"/>
    <property type="match status" value="1"/>
</dbReference>
<dbReference type="PANTHER" id="PTHR10174:SF72">
    <property type="entry name" value="CLAVESIN-1"/>
    <property type="match status" value="1"/>
</dbReference>
<evidence type="ECO:0000256" key="6">
    <source>
        <dbReference type="ARBA" id="ARBA00023034"/>
    </source>
</evidence>
<evidence type="ECO:0000313" key="15">
    <source>
        <dbReference type="Proteomes" id="UP000796761"/>
    </source>
</evidence>
<dbReference type="GO" id="GO:0007040">
    <property type="term" value="P:lysosome organization"/>
    <property type="evidence" value="ECO:0007669"/>
    <property type="project" value="TreeGrafter"/>
</dbReference>
<feature type="compositionally biased region" description="Polar residues" evidence="12">
    <location>
        <begin position="417"/>
        <end position="427"/>
    </location>
</feature>
<evidence type="ECO:0000256" key="7">
    <source>
        <dbReference type="ARBA" id="ARBA00023121"/>
    </source>
</evidence>
<evidence type="ECO:0000256" key="2">
    <source>
        <dbReference type="ARBA" id="ARBA00004150"/>
    </source>
</evidence>
<evidence type="ECO:0000259" key="13">
    <source>
        <dbReference type="PROSITE" id="PS50191"/>
    </source>
</evidence>
<dbReference type="GO" id="GO:0031901">
    <property type="term" value="C:early endosome membrane"/>
    <property type="evidence" value="ECO:0007669"/>
    <property type="project" value="UniProtKB-SubCell"/>
</dbReference>
<keyword evidence="6" id="KW-0333">Golgi apparatus</keyword>
<gene>
    <name evidence="14" type="ORF">HGM15179_007723</name>
</gene>
<dbReference type="PRINTS" id="PR00180">
    <property type="entry name" value="CRETINALDHBP"/>
</dbReference>
<feature type="region of interest" description="Disordered" evidence="12">
    <location>
        <begin position="383"/>
        <end position="427"/>
    </location>
</feature>
<dbReference type="Gene3D" id="1.10.8.20">
    <property type="entry name" value="N-terminal domain of phosphatidylinositol transfer protein sec14p"/>
    <property type="match status" value="1"/>
</dbReference>
<evidence type="ECO:0000256" key="1">
    <source>
        <dbReference type="ARBA" id="ARBA00004132"/>
    </source>
</evidence>
<evidence type="ECO:0000256" key="10">
    <source>
        <dbReference type="ARBA" id="ARBA00031838"/>
    </source>
</evidence>
<dbReference type="PANTHER" id="PTHR10174">
    <property type="entry name" value="ALPHA-TOCOPHEROL TRANSFER PROTEIN-RELATED"/>
    <property type="match status" value="1"/>
</dbReference>
<keyword evidence="8" id="KW-0472">Membrane</keyword>
<dbReference type="InterPro" id="IPR036865">
    <property type="entry name" value="CRAL-TRIO_dom_sf"/>
</dbReference>
<evidence type="ECO:0000256" key="3">
    <source>
        <dbReference type="ARBA" id="ARBA00004220"/>
    </source>
</evidence>
<name>A0A8K1GIC3_9PASS</name>
<evidence type="ECO:0000256" key="5">
    <source>
        <dbReference type="ARBA" id="ARBA00022753"/>
    </source>
</evidence>
<dbReference type="InterPro" id="IPR036273">
    <property type="entry name" value="CRAL/TRIO_N_dom_sf"/>
</dbReference>
<dbReference type="AlphaFoldDB" id="A0A8K1GIC3"/>
<dbReference type="CDD" id="cd00170">
    <property type="entry name" value="SEC14"/>
    <property type="match status" value="1"/>
</dbReference>
<keyword evidence="7" id="KW-0446">Lipid-binding</keyword>
<dbReference type="FunFam" id="1.10.8.20:FF:000001">
    <property type="entry name" value="Alpha-tocopherol transfer protein-like"/>
    <property type="match status" value="1"/>
</dbReference>
<dbReference type="InterPro" id="IPR001251">
    <property type="entry name" value="CRAL-TRIO_dom"/>
</dbReference>
<dbReference type="SMART" id="SM00516">
    <property type="entry name" value="SEC14"/>
    <property type="match status" value="1"/>
</dbReference>
<dbReference type="SMART" id="SM01100">
    <property type="entry name" value="CRAL_TRIO_N"/>
    <property type="match status" value="1"/>
</dbReference>
<feature type="domain" description="CRAL-TRIO" evidence="13">
    <location>
        <begin position="177"/>
        <end position="352"/>
    </location>
</feature>
<evidence type="ECO:0000256" key="9">
    <source>
        <dbReference type="ARBA" id="ARBA00023329"/>
    </source>
</evidence>